<keyword evidence="2" id="KW-0804">Transcription</keyword>
<sequence length="384" mass="43131">MGATIRRITILGCYNAMATTLFGPMDIFNQAGRLWNRLGKLPQTPFFDVVIASVDGKPIRCLNDVLVQPHCSIDAVESTDLIIIASTTYIDKILETGPGLVPWIRHQYARGAHVASVCTGVFLLAETGLLDGRSATLHWGFADMFRKRYPRVNVNVDRMFIDQGRLYCAAGANAGMDLSLYLVEKFCGRQTAIQCAKTMILDMGRERQTPYGAFLLTRSHGDPVVTSVQEWMEAHHTETIDYDRLAKKHRISRRSLERRFKQASGLTPLGYLQQLRVDSAKRLLEDGRYTVAEITDLVGYADISFFRKVFVKLTGLQPRAYQQRFGGYADAGAAMHRDSSGLDSGDRFGPCCHVIRSTRLRVPPDKDIRLHQTSWGFCFASHCR</sequence>
<dbReference type="Pfam" id="PF01965">
    <property type="entry name" value="DJ-1_PfpI"/>
    <property type="match status" value="1"/>
</dbReference>
<evidence type="ECO:0000256" key="1">
    <source>
        <dbReference type="ARBA" id="ARBA00023015"/>
    </source>
</evidence>
<evidence type="ECO:0000259" key="3">
    <source>
        <dbReference type="PROSITE" id="PS01124"/>
    </source>
</evidence>
<dbReference type="PANTHER" id="PTHR43130:SF3">
    <property type="entry name" value="HTH-TYPE TRANSCRIPTIONAL REGULATOR RV1931C"/>
    <property type="match status" value="1"/>
</dbReference>
<dbReference type="InterPro" id="IPR018060">
    <property type="entry name" value="HTH_AraC"/>
</dbReference>
<dbReference type="GO" id="GO:0043565">
    <property type="term" value="F:sequence-specific DNA binding"/>
    <property type="evidence" value="ECO:0007669"/>
    <property type="project" value="InterPro"/>
</dbReference>
<dbReference type="RefSeq" id="WP_231714137.1">
    <property type="nucleotide sequence ID" value="NZ_AP021876.1"/>
</dbReference>
<dbReference type="InterPro" id="IPR029062">
    <property type="entry name" value="Class_I_gatase-like"/>
</dbReference>
<dbReference type="SMART" id="SM00342">
    <property type="entry name" value="HTH_ARAC"/>
    <property type="match status" value="1"/>
</dbReference>
<dbReference type="AlphaFoldDB" id="A0A5K7ZQB2"/>
<dbReference type="PROSITE" id="PS01124">
    <property type="entry name" value="HTH_ARAC_FAMILY_2"/>
    <property type="match status" value="1"/>
</dbReference>
<dbReference type="EMBL" id="AP021876">
    <property type="protein sequence ID" value="BBO81690.1"/>
    <property type="molecule type" value="Genomic_DNA"/>
</dbReference>
<organism evidence="4 5">
    <name type="scientific">Desulfosarcina ovata subsp. sediminis</name>
    <dbReference type="NCBI Taxonomy" id="885957"/>
    <lineage>
        <taxon>Bacteria</taxon>
        <taxon>Pseudomonadati</taxon>
        <taxon>Thermodesulfobacteriota</taxon>
        <taxon>Desulfobacteria</taxon>
        <taxon>Desulfobacterales</taxon>
        <taxon>Desulfosarcinaceae</taxon>
        <taxon>Desulfosarcina</taxon>
    </lineage>
</organism>
<dbReference type="Gene3D" id="3.40.50.880">
    <property type="match status" value="1"/>
</dbReference>
<dbReference type="SUPFAM" id="SSF52317">
    <property type="entry name" value="Class I glutamine amidotransferase-like"/>
    <property type="match status" value="1"/>
</dbReference>
<accession>A0A5K7ZQB2</accession>
<dbReference type="InterPro" id="IPR009057">
    <property type="entry name" value="Homeodomain-like_sf"/>
</dbReference>
<dbReference type="GO" id="GO:0003700">
    <property type="term" value="F:DNA-binding transcription factor activity"/>
    <property type="evidence" value="ECO:0007669"/>
    <property type="project" value="InterPro"/>
</dbReference>
<dbReference type="Proteomes" id="UP000425960">
    <property type="component" value="Chromosome"/>
</dbReference>
<dbReference type="InterPro" id="IPR002818">
    <property type="entry name" value="DJ-1/PfpI"/>
</dbReference>
<dbReference type="Gene3D" id="1.10.10.60">
    <property type="entry name" value="Homeodomain-like"/>
    <property type="match status" value="1"/>
</dbReference>
<gene>
    <name evidence="4" type="ORF">DSCO28_22560</name>
</gene>
<evidence type="ECO:0000313" key="4">
    <source>
        <dbReference type="EMBL" id="BBO81690.1"/>
    </source>
</evidence>
<protein>
    <submittedName>
        <fullName evidence="4">AraC family transcriptional regulator</fullName>
    </submittedName>
</protein>
<evidence type="ECO:0000313" key="5">
    <source>
        <dbReference type="Proteomes" id="UP000425960"/>
    </source>
</evidence>
<name>A0A5K7ZQB2_9BACT</name>
<feature type="domain" description="HTH araC/xylS-type" evidence="3">
    <location>
        <begin position="226"/>
        <end position="324"/>
    </location>
</feature>
<reference evidence="4 5" key="1">
    <citation type="submission" date="2019-11" db="EMBL/GenBank/DDBJ databases">
        <title>Comparative genomics of hydrocarbon-degrading Desulfosarcina strains.</title>
        <authorList>
            <person name="Watanabe M."/>
            <person name="Kojima H."/>
            <person name="Fukui M."/>
        </authorList>
    </citation>
    <scope>NUCLEOTIDE SEQUENCE [LARGE SCALE GENOMIC DNA]</scope>
    <source>
        <strain evidence="4 5">28bB2T</strain>
    </source>
</reference>
<dbReference type="Pfam" id="PF12833">
    <property type="entry name" value="HTH_18"/>
    <property type="match status" value="1"/>
</dbReference>
<proteinExistence type="predicted"/>
<keyword evidence="1" id="KW-0805">Transcription regulation</keyword>
<dbReference type="KEGG" id="dov:DSCO28_22560"/>
<dbReference type="PANTHER" id="PTHR43130">
    <property type="entry name" value="ARAC-FAMILY TRANSCRIPTIONAL REGULATOR"/>
    <property type="match status" value="1"/>
</dbReference>
<dbReference type="CDD" id="cd03138">
    <property type="entry name" value="GATase1_AraC_2"/>
    <property type="match status" value="1"/>
</dbReference>
<evidence type="ECO:0000256" key="2">
    <source>
        <dbReference type="ARBA" id="ARBA00023163"/>
    </source>
</evidence>
<dbReference type="SUPFAM" id="SSF46689">
    <property type="entry name" value="Homeodomain-like"/>
    <property type="match status" value="2"/>
</dbReference>
<dbReference type="InterPro" id="IPR052158">
    <property type="entry name" value="INH-QAR"/>
</dbReference>